<name>A0A5S9MUD2_9GAMM</name>
<evidence type="ECO:0000313" key="4">
    <source>
        <dbReference type="Proteomes" id="UP000439591"/>
    </source>
</evidence>
<gene>
    <name evidence="2" type="ORF">IHBHHGIJ_00927</name>
    <name evidence="1" type="ORF">KFEGEMFD_00224</name>
</gene>
<dbReference type="AlphaFoldDB" id="A0A5S9MUD2"/>
<proteinExistence type="predicted"/>
<dbReference type="RefSeq" id="WP_159267581.1">
    <property type="nucleotide sequence ID" value="NZ_CACSIK010000001.1"/>
</dbReference>
<evidence type="ECO:0000313" key="2">
    <source>
        <dbReference type="EMBL" id="CAA0085935.1"/>
    </source>
</evidence>
<dbReference type="Proteomes" id="UP000439591">
    <property type="component" value="Unassembled WGS sequence"/>
</dbReference>
<sequence length="208" mass="24678">MIDHNDTPIWAFEHLIFISSTPIIYIGSWKEKLNVMYPDNNGNFHNKHLYDYVGISLRWNKNNCASTNSWLETIPKEIRDIFSIYPSNQFYLARVAAMEPISLDLARRNFIFFVIWLEHCRRNNLRPERMLYYIREGEYTILKKLGVQRVDQALFSCKRIENNVVSAIPPEYILKCLLNDACLNFLSQTKQIKTYHFTRLSTDSYLSH</sequence>
<protein>
    <submittedName>
        <fullName evidence="1">Uncharacterized protein</fullName>
    </submittedName>
</protein>
<dbReference type="Proteomes" id="UP000435877">
    <property type="component" value="Unassembled WGS sequence"/>
</dbReference>
<keyword evidence="3" id="KW-1185">Reference proteome</keyword>
<evidence type="ECO:0000313" key="3">
    <source>
        <dbReference type="Proteomes" id="UP000435877"/>
    </source>
</evidence>
<evidence type="ECO:0000313" key="1">
    <source>
        <dbReference type="EMBL" id="CAA0079903.1"/>
    </source>
</evidence>
<reference evidence="3 4" key="1">
    <citation type="submission" date="2019-11" db="EMBL/GenBank/DDBJ databases">
        <authorList>
            <person name="Holert J."/>
        </authorList>
    </citation>
    <scope>NUCLEOTIDE SEQUENCE [LARGE SCALE GENOMIC DNA]</scope>
    <source>
        <strain evidence="1">BC3_2A</strain>
        <strain evidence="2">SB11_1A</strain>
    </source>
</reference>
<dbReference type="EMBL" id="CACSIM010000001">
    <property type="protein sequence ID" value="CAA0079903.1"/>
    <property type="molecule type" value="Genomic_DNA"/>
</dbReference>
<organism evidence="1 4">
    <name type="scientific">Zhongshania aliphaticivorans</name>
    <dbReference type="NCBI Taxonomy" id="1470434"/>
    <lineage>
        <taxon>Bacteria</taxon>
        <taxon>Pseudomonadati</taxon>
        <taxon>Pseudomonadota</taxon>
        <taxon>Gammaproteobacteria</taxon>
        <taxon>Cellvibrionales</taxon>
        <taxon>Spongiibacteraceae</taxon>
        <taxon>Zhongshania</taxon>
    </lineage>
</organism>
<dbReference type="EMBL" id="CACSIK010000001">
    <property type="protein sequence ID" value="CAA0085935.1"/>
    <property type="molecule type" value="Genomic_DNA"/>
</dbReference>
<accession>A0A5S9MUD2</accession>